<organism evidence="2 3">
    <name type="scientific">Streptomonospora nanhaiensis</name>
    <dbReference type="NCBI Taxonomy" id="1323731"/>
    <lineage>
        <taxon>Bacteria</taxon>
        <taxon>Bacillati</taxon>
        <taxon>Actinomycetota</taxon>
        <taxon>Actinomycetes</taxon>
        <taxon>Streptosporangiales</taxon>
        <taxon>Nocardiopsidaceae</taxon>
        <taxon>Streptomonospora</taxon>
    </lineage>
</organism>
<dbReference type="Proteomes" id="UP001156498">
    <property type="component" value="Chromosome"/>
</dbReference>
<feature type="region of interest" description="Disordered" evidence="1">
    <location>
        <begin position="557"/>
        <end position="608"/>
    </location>
</feature>
<feature type="region of interest" description="Disordered" evidence="1">
    <location>
        <begin position="727"/>
        <end position="748"/>
    </location>
</feature>
<feature type="region of interest" description="Disordered" evidence="1">
    <location>
        <begin position="15"/>
        <end position="35"/>
    </location>
</feature>
<gene>
    <name evidence="2" type="ORF">OUQ99_29940</name>
</gene>
<sequence length="748" mass="80434">MTNVFYGMVNAQNGTFGAAGEPGEPNSPRPSVTGPMRDHEISEAVRAFATPEGYTAAAELLADRAVLVLTGEAGTGKRTGAISLLSRLSDGGITVLPPSQTLESLADRDFVSGRGYIVLDWFGVDRWDSPAEHEYQWSVLFGCVANAGAHLVLTCDRGVPTGRTAPSVPWTRPRVVDVLHEHLRARAPGEEGTDPGGDPGVPEAAEKAAAALPDDRSLADVVAVAEGIAAGEDPQAAVEGVLRSSSRTRVQEWFDADPERRDVADATALALLHGVHERDYEILAKRLHHRLNRAFPSTAPLEGSSGRTAEGDTEKEPDRLPMLRRRRGAGGHSLIRVRLRDDGWLVRRFPGFAENGDRAEVLRQLWERYDADFWNAVESWTRTVVGHETRRVFLARGLAALAGIAFEEVHDLYLDRWSRRGDGDGRDTCVFVLWSMCMDEGLAPVVLRTADRWLSHGTPAQAETALHVWSGELGVAYPTEAFNRLWSRMLEEDAAERRLGAAQSIGTLFGSLVDRGGNGRAVLRRLDDGLLDIRRFGSDRINRTLLIIAVFSALTVPTSEPVTGGPPPAHEDDGPDDTGTGEALDGDGRSPAEPGDGPDGTAGPLAAEDGQGREALGADPAIARHLMLAPDQIPTVACLWVETVRHRPVRRLSIEALWRTLRALQRNGADAQGTARDLLLALVPMLRPDERTGFRTSFVSAVRRCAGSDPSTDAVLEILAGVFGDGTDTPTGAGAGPGPDPLTKVTTT</sequence>
<dbReference type="EMBL" id="CP113264">
    <property type="protein sequence ID" value="WAE73316.1"/>
    <property type="molecule type" value="Genomic_DNA"/>
</dbReference>
<evidence type="ECO:0000256" key="1">
    <source>
        <dbReference type="SAM" id="MobiDB-lite"/>
    </source>
</evidence>
<evidence type="ECO:0000313" key="3">
    <source>
        <dbReference type="Proteomes" id="UP001156498"/>
    </source>
</evidence>
<feature type="region of interest" description="Disordered" evidence="1">
    <location>
        <begin position="295"/>
        <end position="320"/>
    </location>
</feature>
<evidence type="ECO:0000313" key="2">
    <source>
        <dbReference type="EMBL" id="WAE73316.1"/>
    </source>
</evidence>
<dbReference type="RefSeq" id="WP_267947103.1">
    <property type="nucleotide sequence ID" value="NZ_CP113264.1"/>
</dbReference>
<feature type="compositionally biased region" description="Basic and acidic residues" evidence="1">
    <location>
        <begin position="309"/>
        <end position="320"/>
    </location>
</feature>
<proteinExistence type="predicted"/>
<name>A0ABY6YMQ8_9ACTN</name>
<keyword evidence="3" id="KW-1185">Reference proteome</keyword>
<protein>
    <submittedName>
        <fullName evidence="2">Uncharacterized protein</fullName>
    </submittedName>
</protein>
<reference evidence="2 3" key="1">
    <citation type="journal article" date="2013" name="Int. J. Syst. Evol. Microbiol.">
        <title>Description of Streptomonospora sediminis sp. nov. and Streptomonospora nanhaiensis sp. nov., and reclassification of Nocardiopsis arabia Hozzein &amp; Goodfellow 2008 as Streptomonospora arabica comb. nov. and emended description of the genus Streptomonospora.</title>
        <authorList>
            <person name="Zhang D.F."/>
            <person name="Pan H.Q."/>
            <person name="He J."/>
            <person name="Zhang X.M."/>
            <person name="Zhang Y.G."/>
            <person name="Klenk H.P."/>
            <person name="Hu J.C."/>
            <person name="Li W.J."/>
        </authorList>
    </citation>
    <scope>NUCLEOTIDE SEQUENCE [LARGE SCALE GENOMIC DNA]</scope>
    <source>
        <strain evidence="2 3">12A09</strain>
    </source>
</reference>
<accession>A0ABY6YMQ8</accession>